<gene>
    <name evidence="1" type="ORF">QNI22_30890</name>
</gene>
<dbReference type="GO" id="GO:0016740">
    <property type="term" value="F:transferase activity"/>
    <property type="evidence" value="ECO:0007669"/>
    <property type="project" value="UniProtKB-KW"/>
</dbReference>
<dbReference type="AlphaFoldDB" id="A0AAE3UI90"/>
<accession>A0AAE3UI90</accession>
<keyword evidence="1" id="KW-0808">Transferase</keyword>
<dbReference type="Gene3D" id="3.90.550.10">
    <property type="entry name" value="Spore Coat Polysaccharide Biosynthesis Protein SpsA, Chain A"/>
    <property type="match status" value="1"/>
</dbReference>
<protein>
    <submittedName>
        <fullName evidence="1">Nucleotide-diphospho-sugar transferase</fullName>
    </submittedName>
</protein>
<dbReference type="InterPro" id="IPR029044">
    <property type="entry name" value="Nucleotide-diphossugar_trans"/>
</dbReference>
<dbReference type="RefSeq" id="WP_314516883.1">
    <property type="nucleotide sequence ID" value="NZ_JASJOU010000014.1"/>
</dbReference>
<sequence length="314" mass="36711">MSDHKSLTGRALQTPVLLIIFKRLDTTEKVFEAIRKAKPAKLYVAADGPRANKEGEAEQAQATRDIIKRVDWDCEVKTLFQDHNLGCGVGPSTAISWLFENEETGIILEDDCLPSESFFWYCEELLEKYRNDTRIMQISGVNPLLGWRKDPDYDYYFSEAGITWGWATWRRAWELYNYTIPHFQEIKDKGYIESFHFYKEKVEWMINCLDEAYRRLPSVSWWDFQWEFTKFSNSGLSIVPNVSLVKNIGFGEGATHTFETVGFAVAETKDITLPLRHPSFVIRDIESDNLYYTQHLRTTLFKKVKKKLKRLLAR</sequence>
<organism evidence="1 2">
    <name type="scientific">Xanthocytophaga agilis</name>
    <dbReference type="NCBI Taxonomy" id="3048010"/>
    <lineage>
        <taxon>Bacteria</taxon>
        <taxon>Pseudomonadati</taxon>
        <taxon>Bacteroidota</taxon>
        <taxon>Cytophagia</taxon>
        <taxon>Cytophagales</taxon>
        <taxon>Rhodocytophagaceae</taxon>
        <taxon>Xanthocytophaga</taxon>
    </lineage>
</organism>
<evidence type="ECO:0000313" key="1">
    <source>
        <dbReference type="EMBL" id="MDJ1505111.1"/>
    </source>
</evidence>
<keyword evidence="2" id="KW-1185">Reference proteome</keyword>
<evidence type="ECO:0000313" key="2">
    <source>
        <dbReference type="Proteomes" id="UP001232063"/>
    </source>
</evidence>
<proteinExistence type="predicted"/>
<dbReference type="SUPFAM" id="SSF53448">
    <property type="entry name" value="Nucleotide-diphospho-sugar transferases"/>
    <property type="match status" value="1"/>
</dbReference>
<name>A0AAE3UI90_9BACT</name>
<dbReference type="Proteomes" id="UP001232063">
    <property type="component" value="Unassembled WGS sequence"/>
</dbReference>
<dbReference type="EMBL" id="JASJOU010000014">
    <property type="protein sequence ID" value="MDJ1505111.1"/>
    <property type="molecule type" value="Genomic_DNA"/>
</dbReference>
<reference evidence="1" key="1">
    <citation type="submission" date="2023-05" db="EMBL/GenBank/DDBJ databases">
        <authorList>
            <person name="Zhang X."/>
        </authorList>
    </citation>
    <scope>NUCLEOTIDE SEQUENCE</scope>
    <source>
        <strain evidence="1">BD1B2-1</strain>
    </source>
</reference>
<comment type="caution">
    <text evidence="1">The sequence shown here is derived from an EMBL/GenBank/DDBJ whole genome shotgun (WGS) entry which is preliminary data.</text>
</comment>